<organism evidence="2 4">
    <name type="scientific">Polaribacter dokdonensis DSW-5</name>
    <dbReference type="NCBI Taxonomy" id="1300348"/>
    <lineage>
        <taxon>Bacteria</taxon>
        <taxon>Pseudomonadati</taxon>
        <taxon>Bacteroidota</taxon>
        <taxon>Flavobacteriia</taxon>
        <taxon>Flavobacteriales</taxon>
        <taxon>Flavobacteriaceae</taxon>
    </lineage>
</organism>
<dbReference type="AlphaFoldDB" id="A0A0N0CGA9"/>
<keyword evidence="5" id="KW-1185">Reference proteome</keyword>
<evidence type="ECO:0000313" key="3">
    <source>
        <dbReference type="EMBL" id="SEE56895.1"/>
    </source>
</evidence>
<dbReference type="STRING" id="1300348.I602_2640"/>
<dbReference type="InterPro" id="IPR043732">
    <property type="entry name" value="DUF5675"/>
</dbReference>
<reference evidence="3 5" key="2">
    <citation type="submission" date="2016-10" db="EMBL/GenBank/DDBJ databases">
        <authorList>
            <person name="Varghese N."/>
            <person name="Submissions S."/>
        </authorList>
    </citation>
    <scope>NUCLEOTIDE SEQUENCE [LARGE SCALE GENOMIC DNA]</scope>
    <source>
        <strain evidence="3 5">DSW-5</strain>
    </source>
</reference>
<accession>A0A0N0CGA9</accession>
<protein>
    <recommendedName>
        <fullName evidence="1">DUF5675 domain-containing protein</fullName>
    </recommendedName>
</protein>
<sequence>MILVLHRTYFPEGTQGILLWNGQLICYTIELPWIQNEQNISCVPEGLYNLQKRYSQKFQHHIHLQDVPGRSLILLHPANDAIKELEGCIAPVSYHTGIGKGNLSRKAFHKLTSLVLPVLAKNTPVQLRITSSLSYFKSQLFI</sequence>
<dbReference type="EMBL" id="LGBR01000001">
    <property type="protein sequence ID" value="KOY53080.1"/>
    <property type="molecule type" value="Genomic_DNA"/>
</dbReference>
<dbReference type="PATRIC" id="fig|1300348.6.peg.2642"/>
<dbReference type="Proteomes" id="UP000183071">
    <property type="component" value="Unassembled WGS sequence"/>
</dbReference>
<dbReference type="RefSeq" id="WP_053975125.1">
    <property type="nucleotide sequence ID" value="NZ_FNUE01000002.1"/>
</dbReference>
<reference evidence="2 4" key="1">
    <citation type="submission" date="2015-07" db="EMBL/GenBank/DDBJ databases">
        <title>Genome of Polaribacter dokdonenesis DSW-5, isolated from seawater off Dokdo in Korea.</title>
        <authorList>
            <person name="Yoon K."/>
            <person name="Song J.Y."/>
            <person name="Kim J.F."/>
        </authorList>
    </citation>
    <scope>NUCLEOTIDE SEQUENCE [LARGE SCALE GENOMIC DNA]</scope>
    <source>
        <strain evidence="2 4">DSW-5</strain>
    </source>
</reference>
<dbReference type="Pfam" id="PF18925">
    <property type="entry name" value="DUF5675"/>
    <property type="match status" value="1"/>
</dbReference>
<evidence type="ECO:0000259" key="1">
    <source>
        <dbReference type="Pfam" id="PF18925"/>
    </source>
</evidence>
<evidence type="ECO:0000313" key="4">
    <source>
        <dbReference type="Proteomes" id="UP000037716"/>
    </source>
</evidence>
<evidence type="ECO:0000313" key="5">
    <source>
        <dbReference type="Proteomes" id="UP000183071"/>
    </source>
</evidence>
<evidence type="ECO:0000313" key="2">
    <source>
        <dbReference type="EMBL" id="KOY53080.1"/>
    </source>
</evidence>
<name>A0A0N0CGA9_9FLAO</name>
<dbReference type="Proteomes" id="UP000037716">
    <property type="component" value="Unassembled WGS sequence"/>
</dbReference>
<comment type="caution">
    <text evidence="2">The sequence shown here is derived from an EMBL/GenBank/DDBJ whole genome shotgun (WGS) entry which is preliminary data.</text>
</comment>
<gene>
    <name evidence="2" type="ORF">I602_2640</name>
    <name evidence="3" type="ORF">SAMN05444353_2415</name>
</gene>
<dbReference type="OrthoDB" id="707810at2"/>
<proteinExistence type="predicted"/>
<feature type="domain" description="DUF5675" evidence="1">
    <location>
        <begin position="5"/>
        <end position="114"/>
    </location>
</feature>
<dbReference type="EMBL" id="FNUE01000002">
    <property type="protein sequence ID" value="SEE56895.1"/>
    <property type="molecule type" value="Genomic_DNA"/>
</dbReference>